<dbReference type="EMBL" id="JAFEKC020000022">
    <property type="protein sequence ID" value="KAK0507845.1"/>
    <property type="molecule type" value="Genomic_DNA"/>
</dbReference>
<feature type="compositionally biased region" description="Low complexity" evidence="1">
    <location>
        <begin position="873"/>
        <end position="893"/>
    </location>
</feature>
<accession>A0AA39QTM6</accession>
<dbReference type="Gene3D" id="1.25.40.10">
    <property type="entry name" value="Tetratricopeptide repeat domain"/>
    <property type="match status" value="2"/>
</dbReference>
<dbReference type="Proteomes" id="UP001166286">
    <property type="component" value="Unassembled WGS sequence"/>
</dbReference>
<dbReference type="PANTHER" id="PTHR46082">
    <property type="entry name" value="ATP/GTP-BINDING PROTEIN-RELATED"/>
    <property type="match status" value="1"/>
</dbReference>
<evidence type="ECO:0000259" key="2">
    <source>
        <dbReference type="Pfam" id="PF17107"/>
    </source>
</evidence>
<feature type="domain" description="DUF7779" evidence="3">
    <location>
        <begin position="454"/>
        <end position="527"/>
    </location>
</feature>
<name>A0AA39QTM6_9LECA</name>
<dbReference type="Pfam" id="PF13424">
    <property type="entry name" value="TPR_12"/>
    <property type="match status" value="2"/>
</dbReference>
<dbReference type="Gene3D" id="3.40.50.300">
    <property type="entry name" value="P-loop containing nucleotide triphosphate hydrolases"/>
    <property type="match status" value="1"/>
</dbReference>
<reference evidence="4" key="1">
    <citation type="submission" date="2023-03" db="EMBL/GenBank/DDBJ databases">
        <title>Complete genome of Cladonia borealis.</title>
        <authorList>
            <person name="Park H."/>
        </authorList>
    </citation>
    <scope>NUCLEOTIDE SEQUENCE</scope>
    <source>
        <strain evidence="4">ANT050790</strain>
    </source>
</reference>
<dbReference type="SUPFAM" id="SSF52540">
    <property type="entry name" value="P-loop containing nucleoside triphosphate hydrolases"/>
    <property type="match status" value="1"/>
</dbReference>
<sequence length="932" mass="106357">MAEAIAVIGFVSAIASLADYGERVVKRLNELRKNVKELPQSFLHISVQLPLLVDIIHRLHDQSKKGELTPNTENLLKPVLDGLYQEIQKLDAVLGKILPSADASTWEKSVKVLKSVRVQKDVDAFAAIIRDYVANLTAFQTTHNSDLIRRLGKFLAEQQSSCHTPEPIPVKKPTWLNKYDSDPDFVGRDQTLEDIERQLKEKNHRVALAGIGGVGKSRIAIQYCYRFRQQFPETNIFWVYGGSKSRFEADYQRIAICLQMPEWEDHTVDTLRQVCDWLSDERNGPWLMILDSADDHDLWLGSSVRETSTGNRSLPLIDYLPRCDHGGIIVTTRDSQLGYRLVECKQSPIQVMRFEPKEASVLLLAKLSEDKCLRLEDADELTKALEYLPLTITQAAAYLKQIDISASEYLQLFRKGEADIPNLLAESIDDPGRDRETSNSVFQTWKISYDQIMKQSPAAADILSLMAMLDRQAISQALLQGPEDPLIQFRAAISKLKAFSLVSEEKATSKFSLHRLVQLSTQKWLEHQGRLLMWEQAALATVARIYPTHAEYDAWPLAQDLNAHVRVVLKYSITTKTCQVGRASILHGLGHYLFQQGHTIEAREMLEESRKLRLENLGPEHLDTLITLSQLGAIYNKLRQSDEAYELQTHVLEITERKLGSSHWLTLKAMSRLASTYNNKGDHKKAKDLQRQCLELMERELGPMDQITLTELANLTYTYMKLRQWRNAEVLGLKTLDLRTKILGPIHPDTLTAMASLAWNYREQRRWKESEQLERKVLKHRTEVLGPDNPKTLNTMSNLVRLHGDQKQWKEAINIQQQAVESYWRTSGPNHPHTHRAQVCLARLEADQERHELKRSSNSHLVPPDPERKSRSDSVGSSDSYQPSYSRRRSGGSLSPGGRRGADCYRPTSRSVSPYPERDQMDWEVSPNRCQS</sequence>
<dbReference type="InterPro" id="IPR019734">
    <property type="entry name" value="TPR_rpt"/>
</dbReference>
<dbReference type="InterPro" id="IPR053137">
    <property type="entry name" value="NLR-like"/>
</dbReference>
<evidence type="ECO:0000256" key="1">
    <source>
        <dbReference type="SAM" id="MobiDB-lite"/>
    </source>
</evidence>
<evidence type="ECO:0000313" key="4">
    <source>
        <dbReference type="EMBL" id="KAK0507845.1"/>
    </source>
</evidence>
<dbReference type="Pfam" id="PF17107">
    <property type="entry name" value="SesA"/>
    <property type="match status" value="1"/>
</dbReference>
<protein>
    <recommendedName>
        <fullName evidence="6">NACHT-NTPase and P-loop NTPases N-terminal domain-containing protein</fullName>
    </recommendedName>
</protein>
<dbReference type="GO" id="GO:0043531">
    <property type="term" value="F:ADP binding"/>
    <property type="evidence" value="ECO:0007669"/>
    <property type="project" value="InterPro"/>
</dbReference>
<dbReference type="InterPro" id="IPR027417">
    <property type="entry name" value="P-loop_NTPase"/>
</dbReference>
<comment type="caution">
    <text evidence="4">The sequence shown here is derived from an EMBL/GenBank/DDBJ whole genome shotgun (WGS) entry which is preliminary data.</text>
</comment>
<feature type="domain" description="NACHT-NTPase and P-loop NTPases N-terminal" evidence="2">
    <location>
        <begin position="24"/>
        <end position="136"/>
    </location>
</feature>
<dbReference type="InterPro" id="IPR056681">
    <property type="entry name" value="DUF7779"/>
</dbReference>
<dbReference type="Pfam" id="PF13374">
    <property type="entry name" value="TPR_10"/>
    <property type="match status" value="1"/>
</dbReference>
<organism evidence="4 5">
    <name type="scientific">Cladonia borealis</name>
    <dbReference type="NCBI Taxonomy" id="184061"/>
    <lineage>
        <taxon>Eukaryota</taxon>
        <taxon>Fungi</taxon>
        <taxon>Dikarya</taxon>
        <taxon>Ascomycota</taxon>
        <taxon>Pezizomycotina</taxon>
        <taxon>Lecanoromycetes</taxon>
        <taxon>OSLEUM clade</taxon>
        <taxon>Lecanoromycetidae</taxon>
        <taxon>Lecanorales</taxon>
        <taxon>Lecanorineae</taxon>
        <taxon>Cladoniaceae</taxon>
        <taxon>Cladonia</taxon>
    </lineage>
</organism>
<dbReference type="InterPro" id="IPR031352">
    <property type="entry name" value="SesA"/>
</dbReference>
<dbReference type="AlphaFoldDB" id="A0AA39QTM6"/>
<dbReference type="Pfam" id="PF25000">
    <property type="entry name" value="DUF7779"/>
    <property type="match status" value="1"/>
</dbReference>
<dbReference type="SUPFAM" id="SSF48452">
    <property type="entry name" value="TPR-like"/>
    <property type="match status" value="2"/>
</dbReference>
<dbReference type="PANTHER" id="PTHR46082:SF6">
    <property type="entry name" value="AAA+ ATPASE DOMAIN-CONTAINING PROTEIN-RELATED"/>
    <property type="match status" value="1"/>
</dbReference>
<dbReference type="SMART" id="SM00028">
    <property type="entry name" value="TPR"/>
    <property type="match status" value="3"/>
</dbReference>
<evidence type="ECO:0000259" key="3">
    <source>
        <dbReference type="Pfam" id="PF25000"/>
    </source>
</evidence>
<dbReference type="InterPro" id="IPR011990">
    <property type="entry name" value="TPR-like_helical_dom_sf"/>
</dbReference>
<evidence type="ECO:0008006" key="6">
    <source>
        <dbReference type="Google" id="ProtNLM"/>
    </source>
</evidence>
<keyword evidence="5" id="KW-1185">Reference proteome</keyword>
<evidence type="ECO:0000313" key="5">
    <source>
        <dbReference type="Proteomes" id="UP001166286"/>
    </source>
</evidence>
<gene>
    <name evidence="4" type="ORF">JMJ35_009734</name>
</gene>
<dbReference type="NCBIfam" id="NF040586">
    <property type="entry name" value="FxSxx_TPR"/>
    <property type="match status" value="1"/>
</dbReference>
<feature type="region of interest" description="Disordered" evidence="1">
    <location>
        <begin position="848"/>
        <end position="932"/>
    </location>
</feature>
<proteinExistence type="predicted"/>